<accession>A0A915DJM5</accession>
<name>A0A915DJM5_9BILA</name>
<feature type="transmembrane region" description="Helical" evidence="2">
    <location>
        <begin position="296"/>
        <end position="321"/>
    </location>
</feature>
<evidence type="ECO:0000313" key="4">
    <source>
        <dbReference type="WBParaSite" id="jg20743"/>
    </source>
</evidence>
<keyword evidence="2" id="KW-1133">Transmembrane helix</keyword>
<proteinExistence type="predicted"/>
<evidence type="ECO:0000256" key="2">
    <source>
        <dbReference type="SAM" id="Phobius"/>
    </source>
</evidence>
<keyword evidence="3" id="KW-1185">Reference proteome</keyword>
<evidence type="ECO:0000313" key="3">
    <source>
        <dbReference type="Proteomes" id="UP000887574"/>
    </source>
</evidence>
<feature type="region of interest" description="Disordered" evidence="1">
    <location>
        <begin position="217"/>
        <end position="240"/>
    </location>
</feature>
<organism evidence="3 4">
    <name type="scientific">Ditylenchus dipsaci</name>
    <dbReference type="NCBI Taxonomy" id="166011"/>
    <lineage>
        <taxon>Eukaryota</taxon>
        <taxon>Metazoa</taxon>
        <taxon>Ecdysozoa</taxon>
        <taxon>Nematoda</taxon>
        <taxon>Chromadorea</taxon>
        <taxon>Rhabditida</taxon>
        <taxon>Tylenchina</taxon>
        <taxon>Tylenchomorpha</taxon>
        <taxon>Sphaerularioidea</taxon>
        <taxon>Anguinidae</taxon>
        <taxon>Anguininae</taxon>
        <taxon>Ditylenchus</taxon>
    </lineage>
</organism>
<keyword evidence="2" id="KW-0472">Membrane</keyword>
<protein>
    <submittedName>
        <fullName evidence="4">Uncharacterized protein</fullName>
    </submittedName>
</protein>
<feature type="compositionally biased region" description="Basic residues" evidence="1">
    <location>
        <begin position="217"/>
        <end position="226"/>
    </location>
</feature>
<feature type="transmembrane region" description="Helical" evidence="2">
    <location>
        <begin position="6"/>
        <end position="26"/>
    </location>
</feature>
<sequence length="329" mass="37820">MLPGLWQLYILAIIFSLSGLVICFNSNISEELLQSKDTLQFELPFQQMQINLSMHTDQKNSRTIGILEGEKWRMVFQYLADVDSSFSSMLLPNDSFVHDAANISNCDFRDYRVIGLDLKLSPYLLSVGHAGSVDARQYRLPRKMQSGDLFSISFILQINPSISSGQPDKQLPSSSSCRLKINQIDEDLSAQQESLLTDAEKTDDLVKDYTQYNNYLSRRRKPKAPRRSSYVSGPRKGQQREVHKTNIYSDYYPVEENQEEKVENSHPIDISKDREVFKEVQKSGTNEINCVWSDTFVVFFVVEVVFITLFVVFGLTMFVLLQVRSIFWA</sequence>
<keyword evidence="2" id="KW-0812">Transmembrane</keyword>
<dbReference type="Proteomes" id="UP000887574">
    <property type="component" value="Unplaced"/>
</dbReference>
<dbReference type="WBParaSite" id="jg20743">
    <property type="protein sequence ID" value="jg20743"/>
    <property type="gene ID" value="jg20743"/>
</dbReference>
<dbReference type="AlphaFoldDB" id="A0A915DJM5"/>
<reference evidence="4" key="1">
    <citation type="submission" date="2022-11" db="UniProtKB">
        <authorList>
            <consortium name="WormBaseParasite"/>
        </authorList>
    </citation>
    <scope>IDENTIFICATION</scope>
</reference>
<evidence type="ECO:0000256" key="1">
    <source>
        <dbReference type="SAM" id="MobiDB-lite"/>
    </source>
</evidence>